<name>A0A6A6XBC1_9PLEO</name>
<evidence type="ECO:0000313" key="1">
    <source>
        <dbReference type="EMBL" id="KAF2793688.1"/>
    </source>
</evidence>
<dbReference type="AlphaFoldDB" id="A0A6A6XBC1"/>
<reference evidence="1" key="1">
    <citation type="journal article" date="2020" name="Stud. Mycol.">
        <title>101 Dothideomycetes genomes: a test case for predicting lifestyles and emergence of pathogens.</title>
        <authorList>
            <person name="Haridas S."/>
            <person name="Albert R."/>
            <person name="Binder M."/>
            <person name="Bloem J."/>
            <person name="Labutti K."/>
            <person name="Salamov A."/>
            <person name="Andreopoulos B."/>
            <person name="Baker S."/>
            <person name="Barry K."/>
            <person name="Bills G."/>
            <person name="Bluhm B."/>
            <person name="Cannon C."/>
            <person name="Castanera R."/>
            <person name="Culley D."/>
            <person name="Daum C."/>
            <person name="Ezra D."/>
            <person name="Gonzalez J."/>
            <person name="Henrissat B."/>
            <person name="Kuo A."/>
            <person name="Liang C."/>
            <person name="Lipzen A."/>
            <person name="Lutzoni F."/>
            <person name="Magnuson J."/>
            <person name="Mondo S."/>
            <person name="Nolan M."/>
            <person name="Ohm R."/>
            <person name="Pangilinan J."/>
            <person name="Park H.-J."/>
            <person name="Ramirez L."/>
            <person name="Alfaro M."/>
            <person name="Sun H."/>
            <person name="Tritt A."/>
            <person name="Yoshinaga Y."/>
            <person name="Zwiers L.-H."/>
            <person name="Turgeon B."/>
            <person name="Goodwin S."/>
            <person name="Spatafora J."/>
            <person name="Crous P."/>
            <person name="Grigoriev I."/>
        </authorList>
    </citation>
    <scope>NUCLEOTIDE SEQUENCE</scope>
    <source>
        <strain evidence="1">CBS 109.77</strain>
    </source>
</reference>
<accession>A0A6A6XBC1</accession>
<evidence type="ECO:0000313" key="2">
    <source>
        <dbReference type="Proteomes" id="UP000799757"/>
    </source>
</evidence>
<dbReference type="EMBL" id="MU001918">
    <property type="protein sequence ID" value="KAF2793688.1"/>
    <property type="molecule type" value="Genomic_DNA"/>
</dbReference>
<sequence>MLRAYKLGKVQIDAPVLSLSDAIASTQRPVEQVASTHAYIPTILGHFSERSSHCGAFAIRRDSFYFRHPNSGLFNTPGPATEKRFGNENESEYRITPIHYTLYRNSARNTTIPASCSCPAQSRPPSLASIARIEIRILAAQEGQGDPPILLPIIIIIVSPRQPILTVRRILESLMNHERTSTQSVASCHPNANPRVANEIPPAAHFFQSPSRLFLLLCWHSCIGGTGGFTRMEEREGRAAVETFASGV</sequence>
<organism evidence="1 2">
    <name type="scientific">Melanomma pulvis-pyrius CBS 109.77</name>
    <dbReference type="NCBI Taxonomy" id="1314802"/>
    <lineage>
        <taxon>Eukaryota</taxon>
        <taxon>Fungi</taxon>
        <taxon>Dikarya</taxon>
        <taxon>Ascomycota</taxon>
        <taxon>Pezizomycotina</taxon>
        <taxon>Dothideomycetes</taxon>
        <taxon>Pleosporomycetidae</taxon>
        <taxon>Pleosporales</taxon>
        <taxon>Melanommataceae</taxon>
        <taxon>Melanomma</taxon>
    </lineage>
</organism>
<gene>
    <name evidence="1" type="ORF">K505DRAFT_37183</name>
</gene>
<protein>
    <submittedName>
        <fullName evidence="1">Uncharacterized protein</fullName>
    </submittedName>
</protein>
<keyword evidence="2" id="KW-1185">Reference proteome</keyword>
<proteinExistence type="predicted"/>
<dbReference type="Proteomes" id="UP000799757">
    <property type="component" value="Unassembled WGS sequence"/>
</dbReference>